<accession>I7E3F7</accession>
<evidence type="ECO:0000313" key="3">
    <source>
        <dbReference type="Proteomes" id="UP000052104"/>
    </source>
</evidence>
<proteinExistence type="predicted"/>
<dbReference type="GeneID" id="15152059"/>
<evidence type="ECO:0000313" key="2">
    <source>
        <dbReference type="EMBL" id="AFO83468.1"/>
    </source>
</evidence>
<organism evidence="2 3">
    <name type="scientific">Rose yellow vein virus</name>
    <dbReference type="NCBI Taxonomy" id="1213588"/>
    <lineage>
        <taxon>Viruses</taxon>
        <taxon>Riboviria</taxon>
        <taxon>Pararnavirae</taxon>
        <taxon>Artverviricota</taxon>
        <taxon>Revtraviricetes</taxon>
        <taxon>Ortervirales</taxon>
        <taxon>Caulimoviridae</taxon>
        <taxon>Rosadnavirus</taxon>
        <taxon>Rosadnavirus venarosae</taxon>
    </lineage>
</organism>
<reference evidence="2 3" key="1">
    <citation type="journal article" date="2013" name="Arch. Virol.">
        <title>Complete nucleotide sequence of rose yellow vein virus, a member of the family Caulimoviridae having a novel genome organization.</title>
        <authorList>
            <person name="Mollov D."/>
            <person name="Lockhart B."/>
            <person name="Zlesak D.C."/>
            <person name="Olszewski N."/>
        </authorList>
    </citation>
    <scope>NUCLEOTIDE SEQUENCE [LARGE SCALE GENOMIC DNA]</scope>
    <source>
        <strain evidence="2 3">RYVV-MN1</strain>
    </source>
</reference>
<feature type="compositionally biased region" description="Polar residues" evidence="1">
    <location>
        <begin position="67"/>
        <end position="86"/>
    </location>
</feature>
<dbReference type="KEGG" id="vg:15152059"/>
<dbReference type="Proteomes" id="UP000052104">
    <property type="component" value="Segment"/>
</dbReference>
<evidence type="ECO:0000256" key="1">
    <source>
        <dbReference type="SAM" id="MobiDB-lite"/>
    </source>
</evidence>
<feature type="region of interest" description="Disordered" evidence="1">
    <location>
        <begin position="56"/>
        <end position="86"/>
    </location>
</feature>
<keyword evidence="3" id="KW-1185">Reference proteome</keyword>
<sequence>MFANCLNFLREIKQVLSLLLQLSKKALFMSQLVFLTRLIVDLIYVSNNHFKPPLRANPRVPTEIHQRNNSNEYPDSDIDWSTISLN</sequence>
<dbReference type="EMBL" id="JX028536">
    <property type="protein sequence ID" value="AFO83468.1"/>
    <property type="molecule type" value="Genomic_DNA"/>
</dbReference>
<name>I7E3F7_9VIRU</name>
<protein>
    <submittedName>
        <fullName evidence="2">Uncharacterized protein</fullName>
    </submittedName>
</protein>
<dbReference type="RefSeq" id="YP_007761646.1">
    <property type="nucleotide sequence ID" value="NC_020999.1"/>
</dbReference>